<dbReference type="GO" id="GO:0016020">
    <property type="term" value="C:membrane"/>
    <property type="evidence" value="ECO:0007669"/>
    <property type="project" value="UniProtKB-SubCell"/>
</dbReference>
<name>A0AAD3TDP4_NEPGR</name>
<organism evidence="7 8">
    <name type="scientific">Nepenthes gracilis</name>
    <name type="common">Slender pitcher plant</name>
    <dbReference type="NCBI Taxonomy" id="150966"/>
    <lineage>
        <taxon>Eukaryota</taxon>
        <taxon>Viridiplantae</taxon>
        <taxon>Streptophyta</taxon>
        <taxon>Embryophyta</taxon>
        <taxon>Tracheophyta</taxon>
        <taxon>Spermatophyta</taxon>
        <taxon>Magnoliopsida</taxon>
        <taxon>eudicotyledons</taxon>
        <taxon>Gunneridae</taxon>
        <taxon>Pentapetalae</taxon>
        <taxon>Caryophyllales</taxon>
        <taxon>Nepenthaceae</taxon>
        <taxon>Nepenthes</taxon>
    </lineage>
</organism>
<keyword evidence="4 6" id="KW-1133">Transmembrane helix</keyword>
<evidence type="ECO:0000256" key="4">
    <source>
        <dbReference type="ARBA" id="ARBA00022989"/>
    </source>
</evidence>
<feature type="transmembrane region" description="Helical" evidence="6">
    <location>
        <begin position="208"/>
        <end position="226"/>
    </location>
</feature>
<dbReference type="Proteomes" id="UP001279734">
    <property type="component" value="Unassembled WGS sequence"/>
</dbReference>
<comment type="caution">
    <text evidence="7">The sequence shown here is derived from an EMBL/GenBank/DDBJ whole genome shotgun (WGS) entry which is preliminary data.</text>
</comment>
<accession>A0AAD3TDP4</accession>
<sequence>MMMYVTGFSGKSRENGNDNGSCIQLNVNEEYKEVFRTNSYAEICSSVQRQLSRTNADKIPSSSSLPMYIHLSNRFLEQPHEQIVASSDNTSSLHSLLINYFDASLEAYNICQLILRIIHKTRSNNCLIRKAIRISEKYHNSEKCTDGQSQEIIEYLSSFALLNNPISNINSNQFDHFHNRFSLLLHQLTSSRRKIKRRKKLIKFSKKVFGFALIISCSILAVSFLILTIHSFVGMLGAPGLMITCLRKLSKMVESSRMRFRVSLLERLSAQLDLAAKGVYILMNDFDTIGRLAKRLHDEVEHRKSLADMCVRNENSHAMLEEAVREMSMHESGFLEQLKELEEHVYLCFLTMNRSRRLVFQEITGDDV</sequence>
<proteinExistence type="inferred from homology"/>
<evidence type="ECO:0000313" key="7">
    <source>
        <dbReference type="EMBL" id="GMH27341.1"/>
    </source>
</evidence>
<comment type="subcellular location">
    <subcellularLocation>
        <location evidence="1">Membrane</location>
    </subcellularLocation>
</comment>
<comment type="similarity">
    <text evidence="2">Belongs to the UPF0496 family.</text>
</comment>
<reference evidence="7" key="1">
    <citation type="submission" date="2023-05" db="EMBL/GenBank/DDBJ databases">
        <title>Nepenthes gracilis genome sequencing.</title>
        <authorList>
            <person name="Fukushima K."/>
        </authorList>
    </citation>
    <scope>NUCLEOTIDE SEQUENCE</scope>
    <source>
        <strain evidence="7">SING2019-196</strain>
    </source>
</reference>
<evidence type="ECO:0000256" key="2">
    <source>
        <dbReference type="ARBA" id="ARBA00009074"/>
    </source>
</evidence>
<evidence type="ECO:0000256" key="5">
    <source>
        <dbReference type="ARBA" id="ARBA00023136"/>
    </source>
</evidence>
<dbReference type="PANTHER" id="PTHR31113:SF20">
    <property type="entry name" value="UPF0496 PROTEIN 2-RELATED"/>
    <property type="match status" value="1"/>
</dbReference>
<dbReference type="EMBL" id="BSYO01000032">
    <property type="protein sequence ID" value="GMH27341.1"/>
    <property type="molecule type" value="Genomic_DNA"/>
</dbReference>
<dbReference type="AlphaFoldDB" id="A0AAD3TDP4"/>
<dbReference type="Pfam" id="PF05055">
    <property type="entry name" value="DUF677"/>
    <property type="match status" value="1"/>
</dbReference>
<evidence type="ECO:0000313" key="8">
    <source>
        <dbReference type="Proteomes" id="UP001279734"/>
    </source>
</evidence>
<evidence type="ECO:0000256" key="3">
    <source>
        <dbReference type="ARBA" id="ARBA00022692"/>
    </source>
</evidence>
<dbReference type="InterPro" id="IPR007749">
    <property type="entry name" value="DUF677"/>
</dbReference>
<keyword evidence="3 6" id="KW-0812">Transmembrane</keyword>
<protein>
    <submittedName>
        <fullName evidence="7">Uncharacterized protein</fullName>
    </submittedName>
</protein>
<keyword evidence="8" id="KW-1185">Reference proteome</keyword>
<gene>
    <name evidence="7" type="ORF">Nepgr_029184</name>
</gene>
<dbReference type="PANTHER" id="PTHR31113">
    <property type="entry name" value="UPF0496 PROTEIN 3-RELATED"/>
    <property type="match status" value="1"/>
</dbReference>
<evidence type="ECO:0000256" key="6">
    <source>
        <dbReference type="SAM" id="Phobius"/>
    </source>
</evidence>
<keyword evidence="5 6" id="KW-0472">Membrane</keyword>
<evidence type="ECO:0000256" key="1">
    <source>
        <dbReference type="ARBA" id="ARBA00004370"/>
    </source>
</evidence>